<gene>
    <name evidence="1" type="ORF">SARC_09249</name>
</gene>
<dbReference type="EMBL" id="KQ242513">
    <property type="protein sequence ID" value="KNC78313.1"/>
    <property type="molecule type" value="Genomic_DNA"/>
</dbReference>
<name>A0A0L0FQM2_9EUKA</name>
<protein>
    <submittedName>
        <fullName evidence="1">Uncharacterized protein</fullName>
    </submittedName>
</protein>
<dbReference type="RefSeq" id="XP_014152215.1">
    <property type="nucleotide sequence ID" value="XM_014296740.1"/>
</dbReference>
<reference evidence="1 2" key="1">
    <citation type="submission" date="2011-02" db="EMBL/GenBank/DDBJ databases">
        <title>The Genome Sequence of Sphaeroforma arctica JP610.</title>
        <authorList>
            <consortium name="The Broad Institute Genome Sequencing Platform"/>
            <person name="Russ C."/>
            <person name="Cuomo C."/>
            <person name="Young S.K."/>
            <person name="Zeng Q."/>
            <person name="Gargeya S."/>
            <person name="Alvarado L."/>
            <person name="Berlin A."/>
            <person name="Chapman S.B."/>
            <person name="Chen Z."/>
            <person name="Freedman E."/>
            <person name="Gellesch M."/>
            <person name="Goldberg J."/>
            <person name="Griggs A."/>
            <person name="Gujja S."/>
            <person name="Heilman E."/>
            <person name="Heiman D."/>
            <person name="Howarth C."/>
            <person name="Mehta T."/>
            <person name="Neiman D."/>
            <person name="Pearson M."/>
            <person name="Roberts A."/>
            <person name="Saif S."/>
            <person name="Shea T."/>
            <person name="Shenoy N."/>
            <person name="Sisk P."/>
            <person name="Stolte C."/>
            <person name="Sykes S."/>
            <person name="White J."/>
            <person name="Yandava C."/>
            <person name="Burger G."/>
            <person name="Gray M.W."/>
            <person name="Holland P.W.H."/>
            <person name="King N."/>
            <person name="Lang F.B.F."/>
            <person name="Roger A.J."/>
            <person name="Ruiz-Trillo I."/>
            <person name="Haas B."/>
            <person name="Nusbaum C."/>
            <person name="Birren B."/>
        </authorList>
    </citation>
    <scope>NUCLEOTIDE SEQUENCE [LARGE SCALE GENOMIC DNA]</scope>
    <source>
        <strain evidence="1 2">JP610</strain>
    </source>
</reference>
<dbReference type="GeneID" id="25909753"/>
<keyword evidence="2" id="KW-1185">Reference proteome</keyword>
<sequence>MTSCDNGLDLVFFRLVYFSGTTAPATQTVNIIHSGGFVDRNTGKFHLTYRTPLPARQKGRSKGVQSQNIVDHTRYNIIVATWSGASKNTNKTAQSSALEFLNWQWKIINSGNSVIDGVQPIASEKIAEWTEKNDRMAPTTKAVSSRCAT</sequence>
<evidence type="ECO:0000313" key="2">
    <source>
        <dbReference type="Proteomes" id="UP000054560"/>
    </source>
</evidence>
<feature type="non-terminal residue" evidence="1">
    <location>
        <position position="149"/>
    </location>
</feature>
<proteinExistence type="predicted"/>
<accession>A0A0L0FQM2</accession>
<dbReference type="AlphaFoldDB" id="A0A0L0FQM2"/>
<evidence type="ECO:0000313" key="1">
    <source>
        <dbReference type="EMBL" id="KNC78313.1"/>
    </source>
</evidence>
<dbReference type="Proteomes" id="UP000054560">
    <property type="component" value="Unassembled WGS sequence"/>
</dbReference>
<organism evidence="1 2">
    <name type="scientific">Sphaeroforma arctica JP610</name>
    <dbReference type="NCBI Taxonomy" id="667725"/>
    <lineage>
        <taxon>Eukaryota</taxon>
        <taxon>Ichthyosporea</taxon>
        <taxon>Ichthyophonida</taxon>
        <taxon>Sphaeroforma</taxon>
    </lineage>
</organism>